<feature type="transmembrane region" description="Helical" evidence="1">
    <location>
        <begin position="95"/>
        <end position="115"/>
    </location>
</feature>
<feature type="domain" description="DUF4220" evidence="2">
    <location>
        <begin position="127"/>
        <end position="239"/>
    </location>
</feature>
<keyword evidence="1" id="KW-0472">Membrane</keyword>
<evidence type="ECO:0000256" key="1">
    <source>
        <dbReference type="SAM" id="Phobius"/>
    </source>
</evidence>
<evidence type="ECO:0000313" key="3">
    <source>
        <dbReference type="EMBL" id="KAK3012719.1"/>
    </source>
</evidence>
<protein>
    <recommendedName>
        <fullName evidence="2">DUF4220 domain-containing protein</fullName>
    </recommendedName>
</protein>
<keyword evidence="4" id="KW-1185">Reference proteome</keyword>
<feature type="domain" description="DUF4220" evidence="2">
    <location>
        <begin position="1"/>
        <end position="108"/>
    </location>
</feature>
<feature type="transmembrane region" description="Helical" evidence="1">
    <location>
        <begin position="168"/>
        <end position="189"/>
    </location>
</feature>
<evidence type="ECO:0000313" key="4">
    <source>
        <dbReference type="Proteomes" id="UP001188597"/>
    </source>
</evidence>
<accession>A0AA89AQ73</accession>
<feature type="transmembrane region" description="Helical" evidence="1">
    <location>
        <begin position="34"/>
        <end position="58"/>
    </location>
</feature>
<keyword evidence="1" id="KW-0812">Transmembrane</keyword>
<dbReference type="Proteomes" id="UP001188597">
    <property type="component" value="Unassembled WGS sequence"/>
</dbReference>
<feature type="transmembrane region" description="Helical" evidence="1">
    <location>
        <begin position="201"/>
        <end position="221"/>
    </location>
</feature>
<dbReference type="EMBL" id="JAVXUP010001354">
    <property type="protein sequence ID" value="KAK3012719.1"/>
    <property type="molecule type" value="Genomic_DNA"/>
</dbReference>
<dbReference type="InterPro" id="IPR007658">
    <property type="entry name" value="DUF594"/>
</dbReference>
<name>A0AA89AQ73_9ASTE</name>
<dbReference type="PANTHER" id="PTHR31325">
    <property type="entry name" value="OS01G0798800 PROTEIN-RELATED"/>
    <property type="match status" value="1"/>
</dbReference>
<dbReference type="AlphaFoldDB" id="A0AA89AQ73"/>
<comment type="caution">
    <text evidence="3">The sequence shown here is derived from an EMBL/GenBank/DDBJ whole genome shotgun (WGS) entry which is preliminary data.</text>
</comment>
<dbReference type="Pfam" id="PF13968">
    <property type="entry name" value="DUF4220"/>
    <property type="match status" value="2"/>
</dbReference>
<keyword evidence="1" id="KW-1133">Transmembrane helix</keyword>
<sequence length="352" mass="39663">MADWVAVVALGKLSDFASQGDSSSRSNKDGPNSALMALWAPLLLLHLGGLDTITAFSVEDIQLWLRHLVGLVVQVTLVIYIFLRCWTNQSHPLLILSIPTIVAGVIKYEAARAWWDSTPNFEANPLTEFLQGSSDPTRDIFWLIEIQLGLMYDLFYTKATSIYCTAGCILRSISFICMVTVLVAFSMIRKGAEYSKVDIDITYLLLVGAVVLEVYGLTLMISSEWMILWMVGHWENRQLRGSGALESHIEDPHADMGSAISLDRVLIEEKIARKHNKWEILSELWAELLCHGAARCPLNRHYENIRRGGEFLTHVWLLLTWHGLTDIGYLAHLFLQRCARLAVRSMDSSSNI</sequence>
<feature type="transmembrane region" description="Helical" evidence="1">
    <location>
        <begin position="64"/>
        <end position="83"/>
    </location>
</feature>
<organism evidence="3 4">
    <name type="scientific">Escallonia herrerae</name>
    <dbReference type="NCBI Taxonomy" id="1293975"/>
    <lineage>
        <taxon>Eukaryota</taxon>
        <taxon>Viridiplantae</taxon>
        <taxon>Streptophyta</taxon>
        <taxon>Embryophyta</taxon>
        <taxon>Tracheophyta</taxon>
        <taxon>Spermatophyta</taxon>
        <taxon>Magnoliopsida</taxon>
        <taxon>eudicotyledons</taxon>
        <taxon>Gunneridae</taxon>
        <taxon>Pentapetalae</taxon>
        <taxon>asterids</taxon>
        <taxon>campanulids</taxon>
        <taxon>Escalloniales</taxon>
        <taxon>Escalloniaceae</taxon>
        <taxon>Escallonia</taxon>
    </lineage>
</organism>
<reference evidence="3" key="1">
    <citation type="submission" date="2022-12" db="EMBL/GenBank/DDBJ databases">
        <title>Draft genome assemblies for two species of Escallonia (Escalloniales).</title>
        <authorList>
            <person name="Chanderbali A."/>
            <person name="Dervinis C."/>
            <person name="Anghel I."/>
            <person name="Soltis D."/>
            <person name="Soltis P."/>
            <person name="Zapata F."/>
        </authorList>
    </citation>
    <scope>NUCLEOTIDE SEQUENCE</scope>
    <source>
        <strain evidence="3">UCBG64.0493</strain>
        <tissue evidence="3">Leaf</tissue>
    </source>
</reference>
<gene>
    <name evidence="3" type="ORF">RJ639_008793</name>
</gene>
<proteinExistence type="predicted"/>
<dbReference type="InterPro" id="IPR025315">
    <property type="entry name" value="DUF4220"/>
</dbReference>
<evidence type="ECO:0000259" key="2">
    <source>
        <dbReference type="Pfam" id="PF13968"/>
    </source>
</evidence>
<dbReference type="Pfam" id="PF04578">
    <property type="entry name" value="DUF594"/>
    <property type="match status" value="1"/>
</dbReference>